<dbReference type="InterPro" id="IPR008144">
    <property type="entry name" value="Guanylate_kin-like_dom"/>
</dbReference>
<accession>A0A9Q2CXQ9</accession>
<gene>
    <name evidence="2" type="ORF">HNQ45_000374</name>
</gene>
<dbReference type="Gene3D" id="3.40.50.300">
    <property type="entry name" value="P-loop containing nucleotide triphosphate hydrolases"/>
    <property type="match status" value="1"/>
</dbReference>
<dbReference type="InterPro" id="IPR003593">
    <property type="entry name" value="AAA+_ATPase"/>
</dbReference>
<reference evidence="2 3" key="1">
    <citation type="submission" date="2020-08" db="EMBL/GenBank/DDBJ databases">
        <title>Genomic Encyclopedia of Type Strains, Phase IV (KMG-IV): sequencing the most valuable type-strain genomes for metagenomic binning, comparative biology and taxonomic classification.</title>
        <authorList>
            <person name="Goeker M."/>
        </authorList>
    </citation>
    <scope>NUCLEOTIDE SEQUENCE [LARGE SCALE GENOMIC DNA]</scope>
    <source>
        <strain evidence="2 3">DSM 19163</strain>
    </source>
</reference>
<name>A0A9Q2CXQ9_9STAP</name>
<dbReference type="EMBL" id="JACHHF010000002">
    <property type="protein sequence ID" value="MBB5175504.1"/>
    <property type="molecule type" value="Genomic_DNA"/>
</dbReference>
<dbReference type="GO" id="GO:0005524">
    <property type="term" value="F:ATP binding"/>
    <property type="evidence" value="ECO:0007669"/>
    <property type="project" value="InterPro"/>
</dbReference>
<evidence type="ECO:0000313" key="2">
    <source>
        <dbReference type="EMBL" id="MBB5175504.1"/>
    </source>
</evidence>
<dbReference type="SMART" id="SM00382">
    <property type="entry name" value="AAA"/>
    <property type="match status" value="1"/>
</dbReference>
<dbReference type="PANTHER" id="PTHR37291">
    <property type="entry name" value="5-METHYLCYTOSINE-SPECIFIC RESTRICTION ENZYME B"/>
    <property type="match status" value="1"/>
</dbReference>
<protein>
    <submittedName>
        <fullName evidence="2">MoxR-like ATPase</fullName>
    </submittedName>
</protein>
<dbReference type="PANTHER" id="PTHR37291:SF1">
    <property type="entry name" value="TYPE IV METHYL-DIRECTED RESTRICTION ENZYME ECOKMCRB SUBUNIT"/>
    <property type="match status" value="1"/>
</dbReference>
<dbReference type="PROSITE" id="PS50052">
    <property type="entry name" value="GUANYLATE_KINASE_2"/>
    <property type="match status" value="1"/>
</dbReference>
<dbReference type="SUPFAM" id="SSF52540">
    <property type="entry name" value="P-loop containing nucleoside triphosphate hydrolases"/>
    <property type="match status" value="1"/>
</dbReference>
<organism evidence="2 3">
    <name type="scientific">Nosocomiicoccus ampullae</name>
    <dbReference type="NCBI Taxonomy" id="489910"/>
    <lineage>
        <taxon>Bacteria</taxon>
        <taxon>Bacillati</taxon>
        <taxon>Bacillota</taxon>
        <taxon>Bacilli</taxon>
        <taxon>Bacillales</taxon>
        <taxon>Staphylococcaceae</taxon>
        <taxon>Nosocomiicoccus</taxon>
    </lineage>
</organism>
<feature type="domain" description="Guanylate kinase-like" evidence="1">
    <location>
        <begin position="360"/>
        <end position="589"/>
    </location>
</feature>
<dbReference type="CDD" id="cd00009">
    <property type="entry name" value="AAA"/>
    <property type="match status" value="1"/>
</dbReference>
<dbReference type="InterPro" id="IPR052934">
    <property type="entry name" value="Methyl-DNA_Rec/Restrict_Enz"/>
</dbReference>
<comment type="caution">
    <text evidence="2">The sequence shown here is derived from an EMBL/GenBank/DDBJ whole genome shotgun (WGS) entry which is preliminary data.</text>
</comment>
<sequence>MDNVIKVHLVGSDYNASGVYDFDKKTIIIFKGSKIKSHLNDIIKEDFPDIIELRKRLYDENILTNNEFIEDYEFDDINVTTRLISSNDSSKEVWKLSNNSSLQKYENQLSHQKQFIEFYTSFKVDDLEEKIKAQAEVIKRFQSLYPLHKLPNLTLKEFDQRGSNESFMYLIEFGTREIASGFLGNNRNKLFFQNKDGTYDSINYFKNKYPNETVDERLSLFLNQLYEMIVNFDKNTYVNQPPRNINTIRGKLIMIYRPGELITFNSKNKYDALHKHLGLPYENLDSVELNIEMQKFLNKNEIKVNVTEAAEILEAYYQEYINYKNTNKVVGDTNNMNSISDDIFLSKEEINQILRLLQRKKSIIFTGPPGVGKTFIAKNLINKYFSDVAESSIEMVQFHQSYSYEEFIEGLKPQMDGSFSTEKGIFYNICKRAENDPEKDYFLIIDEINRGNTSNIFGELLLLLDSDKRSNYEIRLTYSKETFSIPENLYIIGTMNMADRSLSIIDYALRRRFAFFNIEPAFDKKKFEMHLCNVMNLTQKDINNIVSTMSNINSKIEKTIGIDFVIGHSYFIENDDIDDVKQWLEDIFEFEVMPLLREYYYDNNEKIKEFRYFIEELYEKYSD</sequence>
<dbReference type="Pfam" id="PF07728">
    <property type="entry name" value="AAA_5"/>
    <property type="match status" value="1"/>
</dbReference>
<dbReference type="GO" id="GO:0016887">
    <property type="term" value="F:ATP hydrolysis activity"/>
    <property type="evidence" value="ECO:0007669"/>
    <property type="project" value="InterPro"/>
</dbReference>
<dbReference type="InterPro" id="IPR011704">
    <property type="entry name" value="ATPase_dyneun-rel_AAA"/>
</dbReference>
<dbReference type="Proteomes" id="UP000579136">
    <property type="component" value="Unassembled WGS sequence"/>
</dbReference>
<evidence type="ECO:0000313" key="3">
    <source>
        <dbReference type="Proteomes" id="UP000579136"/>
    </source>
</evidence>
<dbReference type="AlphaFoldDB" id="A0A9Q2CXQ9"/>
<dbReference type="RefSeq" id="WP_183672927.1">
    <property type="nucleotide sequence ID" value="NZ_CBCRYX010000001.1"/>
</dbReference>
<evidence type="ECO:0000259" key="1">
    <source>
        <dbReference type="PROSITE" id="PS50052"/>
    </source>
</evidence>
<keyword evidence="3" id="KW-1185">Reference proteome</keyword>
<dbReference type="InterPro" id="IPR027417">
    <property type="entry name" value="P-loop_NTPase"/>
</dbReference>
<proteinExistence type="predicted"/>